<dbReference type="InterPro" id="IPR051379">
    <property type="entry name" value="C-type_Lectin_Receptor_IMM"/>
</dbReference>
<dbReference type="Ensembl" id="ENSPRET00000028278.1">
    <property type="protein sequence ID" value="ENSPREP00000027971.1"/>
    <property type="gene ID" value="ENSPREG00000018927.1"/>
</dbReference>
<evidence type="ECO:0000256" key="4">
    <source>
        <dbReference type="SAM" id="MobiDB-lite"/>
    </source>
</evidence>
<dbReference type="PROSITE" id="PS50041">
    <property type="entry name" value="C_TYPE_LECTIN_2"/>
    <property type="match status" value="1"/>
</dbReference>
<feature type="coiled-coil region" evidence="3">
    <location>
        <begin position="29"/>
        <end position="70"/>
    </location>
</feature>
<dbReference type="Proteomes" id="UP000242638">
    <property type="component" value="Unassembled WGS sequence"/>
</dbReference>
<evidence type="ECO:0000313" key="7">
    <source>
        <dbReference type="Proteomes" id="UP000242638"/>
    </source>
</evidence>
<feature type="domain" description="C-type lectin" evidence="5">
    <location>
        <begin position="102"/>
        <end position="214"/>
    </location>
</feature>
<proteinExistence type="predicted"/>
<reference evidence="6" key="3">
    <citation type="submission" date="2025-09" db="UniProtKB">
        <authorList>
            <consortium name="Ensembl"/>
        </authorList>
    </citation>
    <scope>IDENTIFICATION</scope>
    <source>
        <strain evidence="6">Guanapo</strain>
    </source>
</reference>
<dbReference type="OMA" id="DNKGYWI"/>
<evidence type="ECO:0000256" key="2">
    <source>
        <dbReference type="ARBA" id="ARBA00023157"/>
    </source>
</evidence>
<dbReference type="InterPro" id="IPR001304">
    <property type="entry name" value="C-type_lectin-like"/>
</dbReference>
<dbReference type="GeneTree" id="ENSGT01000000214996"/>
<dbReference type="InterPro" id="IPR016186">
    <property type="entry name" value="C-type_lectin-like/link_sf"/>
</dbReference>
<dbReference type="Pfam" id="PF00059">
    <property type="entry name" value="Lectin_C"/>
    <property type="match status" value="1"/>
</dbReference>
<dbReference type="GO" id="GO:0030246">
    <property type="term" value="F:carbohydrate binding"/>
    <property type="evidence" value="ECO:0007669"/>
    <property type="project" value="UniProtKB-KW"/>
</dbReference>
<evidence type="ECO:0000259" key="5">
    <source>
        <dbReference type="PROSITE" id="PS50041"/>
    </source>
</evidence>
<reference evidence="6" key="2">
    <citation type="submission" date="2025-08" db="UniProtKB">
        <authorList>
            <consortium name="Ensembl"/>
        </authorList>
    </citation>
    <scope>IDENTIFICATION</scope>
    <source>
        <strain evidence="6">Guanapo</strain>
    </source>
</reference>
<dbReference type="AlphaFoldDB" id="A0A3P9Q1D2"/>
<evidence type="ECO:0000313" key="6">
    <source>
        <dbReference type="Ensembl" id="ENSPREP00000027971.1"/>
    </source>
</evidence>
<name>A0A3P9Q1D2_POERE</name>
<dbReference type="PANTHER" id="PTHR46746:SF9">
    <property type="entry name" value="CD209 ANTIGEN-LIKE PROTEIN C-LIKE"/>
    <property type="match status" value="1"/>
</dbReference>
<keyword evidence="7" id="KW-1185">Reference proteome</keyword>
<reference evidence="7" key="1">
    <citation type="submission" date="2013-11" db="EMBL/GenBank/DDBJ databases">
        <title>The genomic landscape of the Guanapo guppy.</title>
        <authorList>
            <person name="Kuenstner A."/>
            <person name="Dreyer C."/>
        </authorList>
    </citation>
    <scope>NUCLEOTIDE SEQUENCE</scope>
    <source>
        <strain evidence="7">Guanapo</strain>
    </source>
</reference>
<feature type="region of interest" description="Disordered" evidence="4">
    <location>
        <begin position="1"/>
        <end position="23"/>
    </location>
</feature>
<dbReference type="InterPro" id="IPR016187">
    <property type="entry name" value="CTDL_fold"/>
</dbReference>
<dbReference type="Gene3D" id="3.10.100.10">
    <property type="entry name" value="Mannose-Binding Protein A, subunit A"/>
    <property type="match status" value="1"/>
</dbReference>
<keyword evidence="2" id="KW-1015">Disulfide bond</keyword>
<evidence type="ECO:0000256" key="3">
    <source>
        <dbReference type="SAM" id="Coils"/>
    </source>
</evidence>
<sequence>MKKPNKSSPQTSDTNGKCKNKSSQFSIQVQNLTQQQNNLTAENSQVKMKNHDLQTKMKTLTEEIKTCNEQKLSQALQIIDEYCPKEYNVRMCRSCPKQWIHSQSSCYVVHNPERRDQKTWEEARENCRGKRSDLPVVGNEEEKVKTELETGKMKGFWIGLRAKGGKWKWMDGSDLTNQAWIQRQPATDGQCVTSLQKRKWTSVRCTDRNGWICKKKALSV</sequence>
<organism evidence="6 7">
    <name type="scientific">Poecilia reticulata</name>
    <name type="common">Guppy</name>
    <name type="synonym">Acanthophacelus reticulatus</name>
    <dbReference type="NCBI Taxonomy" id="8081"/>
    <lineage>
        <taxon>Eukaryota</taxon>
        <taxon>Metazoa</taxon>
        <taxon>Chordata</taxon>
        <taxon>Craniata</taxon>
        <taxon>Vertebrata</taxon>
        <taxon>Euteleostomi</taxon>
        <taxon>Actinopterygii</taxon>
        <taxon>Neopterygii</taxon>
        <taxon>Teleostei</taxon>
        <taxon>Neoteleostei</taxon>
        <taxon>Acanthomorphata</taxon>
        <taxon>Ovalentaria</taxon>
        <taxon>Atherinomorphae</taxon>
        <taxon>Cyprinodontiformes</taxon>
        <taxon>Poeciliidae</taxon>
        <taxon>Poeciliinae</taxon>
        <taxon>Poecilia</taxon>
    </lineage>
</organism>
<dbReference type="SMART" id="SM00034">
    <property type="entry name" value="CLECT"/>
    <property type="match status" value="1"/>
</dbReference>
<dbReference type="SUPFAM" id="SSF56436">
    <property type="entry name" value="C-type lectin-like"/>
    <property type="match status" value="1"/>
</dbReference>
<keyword evidence="3" id="KW-0175">Coiled coil</keyword>
<dbReference type="PANTHER" id="PTHR46746">
    <property type="entry name" value="KILLER CELL LECTIN-LIKE RECEPTOR SUBFAMILY F MEMBER 2"/>
    <property type="match status" value="1"/>
</dbReference>
<accession>A0A3P9Q1D2</accession>
<keyword evidence="1" id="KW-0430">Lectin</keyword>
<evidence type="ECO:0000256" key="1">
    <source>
        <dbReference type="ARBA" id="ARBA00022734"/>
    </source>
</evidence>
<protein>
    <recommendedName>
        <fullName evidence="5">C-type lectin domain-containing protein</fullName>
    </recommendedName>
</protein>